<sequence length="42" mass="4670">MAAHLAPDLTSLFHYHERRSLPKICCSFKSGSASFNIEGIYA</sequence>
<reference evidence="1" key="2">
    <citation type="journal article" date="2015" name="Data Brief">
        <title>Shoot transcriptome of the giant reed, Arundo donax.</title>
        <authorList>
            <person name="Barrero R.A."/>
            <person name="Guerrero F.D."/>
            <person name="Moolhuijzen P."/>
            <person name="Goolsby J.A."/>
            <person name="Tidwell J."/>
            <person name="Bellgard S.E."/>
            <person name="Bellgard M.I."/>
        </authorList>
    </citation>
    <scope>NUCLEOTIDE SEQUENCE</scope>
    <source>
        <tissue evidence="1">Shoot tissue taken approximately 20 cm above the soil surface</tissue>
    </source>
</reference>
<proteinExistence type="predicted"/>
<organism evidence="1">
    <name type="scientific">Arundo donax</name>
    <name type="common">Giant reed</name>
    <name type="synonym">Donax arundinaceus</name>
    <dbReference type="NCBI Taxonomy" id="35708"/>
    <lineage>
        <taxon>Eukaryota</taxon>
        <taxon>Viridiplantae</taxon>
        <taxon>Streptophyta</taxon>
        <taxon>Embryophyta</taxon>
        <taxon>Tracheophyta</taxon>
        <taxon>Spermatophyta</taxon>
        <taxon>Magnoliopsida</taxon>
        <taxon>Liliopsida</taxon>
        <taxon>Poales</taxon>
        <taxon>Poaceae</taxon>
        <taxon>PACMAD clade</taxon>
        <taxon>Arundinoideae</taxon>
        <taxon>Arundineae</taxon>
        <taxon>Arundo</taxon>
    </lineage>
</organism>
<dbReference type="EMBL" id="GBRH01170849">
    <property type="protein sequence ID" value="JAE27047.1"/>
    <property type="molecule type" value="Transcribed_RNA"/>
</dbReference>
<protein>
    <submittedName>
        <fullName evidence="1">Uncharacterized protein</fullName>
    </submittedName>
</protein>
<name>A0A0A9LXD1_ARUDO</name>
<reference evidence="1" key="1">
    <citation type="submission" date="2014-09" db="EMBL/GenBank/DDBJ databases">
        <authorList>
            <person name="Magalhaes I.L.F."/>
            <person name="Oliveira U."/>
            <person name="Santos F.R."/>
            <person name="Vidigal T.H.D.A."/>
            <person name="Brescovit A.D."/>
            <person name="Santos A.J."/>
        </authorList>
    </citation>
    <scope>NUCLEOTIDE SEQUENCE</scope>
    <source>
        <tissue evidence="1">Shoot tissue taken approximately 20 cm above the soil surface</tissue>
    </source>
</reference>
<accession>A0A0A9LXD1</accession>
<dbReference type="AlphaFoldDB" id="A0A0A9LXD1"/>
<evidence type="ECO:0000313" key="1">
    <source>
        <dbReference type="EMBL" id="JAE27047.1"/>
    </source>
</evidence>